<keyword evidence="8 9" id="KW-0342">GTP-binding</keyword>
<feature type="region of interest" description="Disordered" evidence="10">
    <location>
        <begin position="15"/>
        <end position="42"/>
    </location>
</feature>
<dbReference type="InterPro" id="IPR027417">
    <property type="entry name" value="P-loop_NTPase"/>
</dbReference>
<dbReference type="InterPro" id="IPR014100">
    <property type="entry name" value="GTP-bd_Obg/CgtA"/>
</dbReference>
<accession>A0A346XVM5</accession>
<dbReference type="PRINTS" id="PR00326">
    <property type="entry name" value="GTP1OBG"/>
</dbReference>
<dbReference type="NCBIfam" id="NF008956">
    <property type="entry name" value="PRK12299.1"/>
    <property type="match status" value="1"/>
</dbReference>
<dbReference type="Gene3D" id="3.30.300.350">
    <property type="entry name" value="GTP-binding protein OBG, C-terminal domain"/>
    <property type="match status" value="1"/>
</dbReference>
<dbReference type="FunFam" id="2.70.210.12:FF:000001">
    <property type="entry name" value="GTPase Obg"/>
    <property type="match status" value="1"/>
</dbReference>
<evidence type="ECO:0000256" key="1">
    <source>
        <dbReference type="ARBA" id="ARBA00001946"/>
    </source>
</evidence>
<dbReference type="PANTHER" id="PTHR11702:SF31">
    <property type="entry name" value="MITOCHONDRIAL RIBOSOME-ASSOCIATED GTPASE 2"/>
    <property type="match status" value="1"/>
</dbReference>
<proteinExistence type="inferred from homology"/>
<feature type="binding site" evidence="9">
    <location>
        <position position="172"/>
    </location>
    <ligand>
        <name>Mg(2+)</name>
        <dbReference type="ChEBI" id="CHEBI:18420"/>
    </ligand>
</feature>
<evidence type="ECO:0000256" key="3">
    <source>
        <dbReference type="ARBA" id="ARBA00022490"/>
    </source>
</evidence>
<evidence type="ECO:0000259" key="11">
    <source>
        <dbReference type="PROSITE" id="PS51710"/>
    </source>
</evidence>
<dbReference type="GO" id="GO:0042254">
    <property type="term" value="P:ribosome biogenesis"/>
    <property type="evidence" value="ECO:0007669"/>
    <property type="project" value="UniProtKB-UniRule"/>
</dbReference>
<feature type="domain" description="OBG-type G" evidence="11">
    <location>
        <begin position="159"/>
        <end position="345"/>
    </location>
</feature>
<keyword evidence="3 9" id="KW-0963">Cytoplasm</keyword>
<dbReference type="Pfam" id="PF09269">
    <property type="entry name" value="DUF1967"/>
    <property type="match status" value="1"/>
</dbReference>
<dbReference type="Gene3D" id="2.70.210.12">
    <property type="entry name" value="GTP1/OBG domain"/>
    <property type="match status" value="1"/>
</dbReference>
<dbReference type="Gene3D" id="3.40.50.300">
    <property type="entry name" value="P-loop containing nucleotide triphosphate hydrolases"/>
    <property type="match status" value="1"/>
</dbReference>
<evidence type="ECO:0000259" key="13">
    <source>
        <dbReference type="PROSITE" id="PS51883"/>
    </source>
</evidence>
<dbReference type="GO" id="GO:0005737">
    <property type="term" value="C:cytoplasm"/>
    <property type="evidence" value="ECO:0007669"/>
    <property type="project" value="UniProtKB-SubCell"/>
</dbReference>
<comment type="subcellular location">
    <subcellularLocation>
        <location evidence="9">Cytoplasm</location>
    </subcellularLocation>
</comment>
<evidence type="ECO:0000256" key="10">
    <source>
        <dbReference type="SAM" id="MobiDB-lite"/>
    </source>
</evidence>
<feature type="binding site" evidence="9">
    <location>
        <begin position="211"/>
        <end position="214"/>
    </location>
    <ligand>
        <name>GTP</name>
        <dbReference type="ChEBI" id="CHEBI:37565"/>
    </ligand>
</feature>
<gene>
    <name evidence="9" type="primary">obg</name>
    <name evidence="14" type="ORF">DVS28_a1579</name>
</gene>
<comment type="subunit">
    <text evidence="9">Monomer.</text>
</comment>
<dbReference type="PROSITE" id="PS51710">
    <property type="entry name" value="G_OBG"/>
    <property type="match status" value="1"/>
</dbReference>
<evidence type="ECO:0000259" key="12">
    <source>
        <dbReference type="PROSITE" id="PS51881"/>
    </source>
</evidence>
<dbReference type="InterPro" id="IPR045086">
    <property type="entry name" value="OBG_GTPase"/>
</dbReference>
<dbReference type="Proteomes" id="UP000264006">
    <property type="component" value="Chromosome"/>
</dbReference>
<evidence type="ECO:0000256" key="5">
    <source>
        <dbReference type="ARBA" id="ARBA00022741"/>
    </source>
</evidence>
<dbReference type="KEGG" id="euz:DVS28_a1579"/>
<organism evidence="14 15">
    <name type="scientific">Euzebya pacifica</name>
    <dbReference type="NCBI Taxonomy" id="1608957"/>
    <lineage>
        <taxon>Bacteria</taxon>
        <taxon>Bacillati</taxon>
        <taxon>Actinomycetota</taxon>
        <taxon>Nitriliruptoria</taxon>
        <taxon>Euzebyales</taxon>
    </lineage>
</organism>
<feature type="binding site" evidence="9">
    <location>
        <begin position="190"/>
        <end position="194"/>
    </location>
    <ligand>
        <name>GTP</name>
        <dbReference type="ChEBI" id="CHEBI:37565"/>
    </ligand>
</feature>
<dbReference type="InterPro" id="IPR031167">
    <property type="entry name" value="G_OBG"/>
</dbReference>
<keyword evidence="6 9" id="KW-0378">Hydrolase</keyword>
<feature type="domain" description="Obg" evidence="13">
    <location>
        <begin position="1"/>
        <end position="158"/>
    </location>
</feature>
<comment type="cofactor">
    <cofactor evidence="1 9">
        <name>Mg(2+)</name>
        <dbReference type="ChEBI" id="CHEBI:18420"/>
    </cofactor>
</comment>
<keyword evidence="15" id="KW-1185">Reference proteome</keyword>
<dbReference type="InterPro" id="IPR006074">
    <property type="entry name" value="GTP1-OBG_CS"/>
</dbReference>
<evidence type="ECO:0000256" key="7">
    <source>
        <dbReference type="ARBA" id="ARBA00022842"/>
    </source>
</evidence>
<sequence length="506" mass="55428">MFTDLVKINVRGGKGGDGVTSFRRQPYEPKGPPEGGDGGDGGDVVLVADEGLSTLIDFHFRPHRKAGNGVNGSGDLRHGARGDDEVLAVPVGTVVSDAETGEVIGDMVHDGQRLLIAEGGRGGRGNAAFRTRQRRAPRFHEFGAEGDEQWVQLELKLIADVALVGFPNGGKSSLISRLSAAKPKIADYPFTTLQPNLGVVTVNDESFVIADVPGLIEGAADGKGLGHEFLRHVERAGALVHVLDCASGYAAEVVRPGTDDIPARRYEQRNPIDDLHQVLDELRSYMPEMLDRPAIVWLNKVDVDPDMAELVKPELEKEGWEVLMGSPVTGQGLDPLRYRLADLVRQARAERADPDHPDPVERPVLRPRQVRNEKDFTIERVALGGDEYGWRVHSDRLERWVAQLDLGNEDAVDYLQGRLKRAGLETALAEAGAHPGDDVELGGAVFVFQPEDWAGDDDDWDDWDGNDDRGQDWEVDETPIEIDLADEPDDDPYEDDEDDKDDEGDG</sequence>
<dbReference type="PROSITE" id="PS51883">
    <property type="entry name" value="OBG"/>
    <property type="match status" value="1"/>
</dbReference>
<evidence type="ECO:0000313" key="14">
    <source>
        <dbReference type="EMBL" id="AXV06272.1"/>
    </source>
</evidence>
<evidence type="ECO:0000313" key="15">
    <source>
        <dbReference type="Proteomes" id="UP000264006"/>
    </source>
</evidence>
<evidence type="ECO:0000256" key="6">
    <source>
        <dbReference type="ARBA" id="ARBA00022801"/>
    </source>
</evidence>
<dbReference type="SUPFAM" id="SSF82051">
    <property type="entry name" value="Obg GTP-binding protein N-terminal domain"/>
    <property type="match status" value="1"/>
</dbReference>
<dbReference type="InterPro" id="IPR006073">
    <property type="entry name" value="GTP-bd"/>
</dbReference>
<dbReference type="EMBL" id="CP031165">
    <property type="protein sequence ID" value="AXV06272.1"/>
    <property type="molecule type" value="Genomic_DNA"/>
</dbReference>
<dbReference type="CDD" id="cd01898">
    <property type="entry name" value="Obg"/>
    <property type="match status" value="1"/>
</dbReference>
<dbReference type="Pfam" id="PF01926">
    <property type="entry name" value="MMR_HSR1"/>
    <property type="match status" value="1"/>
</dbReference>
<feature type="region of interest" description="Disordered" evidence="10">
    <location>
        <begin position="451"/>
        <end position="506"/>
    </location>
</feature>
<comment type="similarity">
    <text evidence="2 9">Belongs to the TRAFAC class OBG-HflX-like GTPase superfamily. OBG GTPase family.</text>
</comment>
<reference evidence="14 15" key="1">
    <citation type="submission" date="2018-09" db="EMBL/GenBank/DDBJ databases">
        <title>Complete genome sequence of Euzebya sp. DY32-46 isolated from seawater of Pacific Ocean.</title>
        <authorList>
            <person name="Xu L."/>
            <person name="Wu Y.-H."/>
            <person name="Xu X.-W."/>
        </authorList>
    </citation>
    <scope>NUCLEOTIDE SEQUENCE [LARGE SCALE GENOMIC DNA]</scope>
    <source>
        <strain evidence="14 15">DY32-46</strain>
    </source>
</reference>
<dbReference type="InterPro" id="IPR006169">
    <property type="entry name" value="GTP1_OBG_dom"/>
</dbReference>
<feature type="binding site" evidence="9">
    <location>
        <begin position="326"/>
        <end position="328"/>
    </location>
    <ligand>
        <name>GTP</name>
        <dbReference type="ChEBI" id="CHEBI:37565"/>
    </ligand>
</feature>
<dbReference type="AlphaFoldDB" id="A0A346XVM5"/>
<dbReference type="HAMAP" id="MF_01454">
    <property type="entry name" value="GTPase_Obg"/>
    <property type="match status" value="1"/>
</dbReference>
<feature type="domain" description="OCT" evidence="12">
    <location>
        <begin position="368"/>
        <end position="450"/>
    </location>
</feature>
<dbReference type="PROSITE" id="PS51881">
    <property type="entry name" value="OCT"/>
    <property type="match status" value="1"/>
</dbReference>
<dbReference type="PANTHER" id="PTHR11702">
    <property type="entry name" value="DEVELOPMENTALLY REGULATED GTP-BINDING PROTEIN-RELATED"/>
    <property type="match status" value="1"/>
</dbReference>
<dbReference type="NCBIfam" id="NF008955">
    <property type="entry name" value="PRK12297.1"/>
    <property type="match status" value="1"/>
</dbReference>
<feature type="compositionally biased region" description="Acidic residues" evidence="10">
    <location>
        <begin position="473"/>
        <end position="506"/>
    </location>
</feature>
<dbReference type="EC" id="3.6.5.-" evidence="9"/>
<comment type="function">
    <text evidence="9">An essential GTPase which binds GTP, GDP and possibly (p)ppGpp with moderate affinity, with high nucleotide exchange rates and a fairly low GTP hydrolysis rate. Plays a role in control of the cell cycle, stress response, ribosome biogenesis and in those bacteria that undergo differentiation, in morphogenesis control.</text>
</comment>
<name>A0A346XVM5_9ACTN</name>
<evidence type="ECO:0000256" key="4">
    <source>
        <dbReference type="ARBA" id="ARBA00022723"/>
    </source>
</evidence>
<dbReference type="NCBIfam" id="NF008954">
    <property type="entry name" value="PRK12296.1"/>
    <property type="match status" value="1"/>
</dbReference>
<keyword evidence="5 9" id="KW-0547">Nucleotide-binding</keyword>
<dbReference type="InterPro" id="IPR015349">
    <property type="entry name" value="OCT_dom"/>
</dbReference>
<evidence type="ECO:0000256" key="2">
    <source>
        <dbReference type="ARBA" id="ARBA00007699"/>
    </source>
</evidence>
<evidence type="ECO:0000256" key="8">
    <source>
        <dbReference type="ARBA" id="ARBA00023134"/>
    </source>
</evidence>
<keyword evidence="7 9" id="KW-0460">Magnesium</keyword>
<dbReference type="PROSITE" id="PS00905">
    <property type="entry name" value="GTP1_OBG"/>
    <property type="match status" value="1"/>
</dbReference>
<feature type="binding site" evidence="9">
    <location>
        <begin position="299"/>
        <end position="302"/>
    </location>
    <ligand>
        <name>GTP</name>
        <dbReference type="ChEBI" id="CHEBI:37565"/>
    </ligand>
</feature>
<comment type="caution">
    <text evidence="9">Lacks conserved residue(s) required for the propagation of feature annotation.</text>
</comment>
<protein>
    <recommendedName>
        <fullName evidence="9">GTPase Obg</fullName>
        <ecNumber evidence="9">3.6.5.-</ecNumber>
    </recommendedName>
    <alternativeName>
        <fullName evidence="9">GTP-binding protein Obg</fullName>
    </alternativeName>
</protein>
<feature type="compositionally biased region" description="Gly residues" evidence="10">
    <location>
        <begin position="33"/>
        <end position="42"/>
    </location>
</feature>
<dbReference type="InterPro" id="IPR036346">
    <property type="entry name" value="GTP-bd_prot_GTP1/OBG_C_sf"/>
</dbReference>
<dbReference type="SUPFAM" id="SSF102741">
    <property type="entry name" value="Obg GTP-binding protein C-terminal domain"/>
    <property type="match status" value="1"/>
</dbReference>
<dbReference type="GO" id="GO:0000287">
    <property type="term" value="F:magnesium ion binding"/>
    <property type="evidence" value="ECO:0007669"/>
    <property type="project" value="InterPro"/>
</dbReference>
<dbReference type="GO" id="GO:0003924">
    <property type="term" value="F:GTPase activity"/>
    <property type="evidence" value="ECO:0007669"/>
    <property type="project" value="UniProtKB-UniRule"/>
</dbReference>
<feature type="binding site" evidence="9">
    <location>
        <position position="192"/>
    </location>
    <ligand>
        <name>Mg(2+)</name>
        <dbReference type="ChEBI" id="CHEBI:18420"/>
    </ligand>
</feature>
<dbReference type="Pfam" id="PF01018">
    <property type="entry name" value="GTP1_OBG"/>
    <property type="match status" value="1"/>
</dbReference>
<dbReference type="NCBIfam" id="TIGR03595">
    <property type="entry name" value="Obg_CgtA_exten"/>
    <property type="match status" value="1"/>
</dbReference>
<dbReference type="SUPFAM" id="SSF52540">
    <property type="entry name" value="P-loop containing nucleoside triphosphate hydrolases"/>
    <property type="match status" value="1"/>
</dbReference>
<dbReference type="RefSeq" id="WP_164710136.1">
    <property type="nucleotide sequence ID" value="NZ_CAXIBR010000032.1"/>
</dbReference>
<dbReference type="InterPro" id="IPR036726">
    <property type="entry name" value="GTP1_OBG_dom_sf"/>
</dbReference>
<keyword evidence="4 9" id="KW-0479">Metal-binding</keyword>
<dbReference type="GO" id="GO:0005525">
    <property type="term" value="F:GTP binding"/>
    <property type="evidence" value="ECO:0007669"/>
    <property type="project" value="UniProtKB-UniRule"/>
</dbReference>
<dbReference type="NCBIfam" id="TIGR02729">
    <property type="entry name" value="Obg_CgtA"/>
    <property type="match status" value="1"/>
</dbReference>
<feature type="compositionally biased region" description="Acidic residues" evidence="10">
    <location>
        <begin position="453"/>
        <end position="465"/>
    </location>
</feature>
<evidence type="ECO:0000256" key="9">
    <source>
        <dbReference type="HAMAP-Rule" id="MF_01454"/>
    </source>
</evidence>